<evidence type="ECO:0000313" key="1">
    <source>
        <dbReference type="EMBL" id="VFQ45509.1"/>
    </source>
</evidence>
<accession>A0A4U8YQH1</accession>
<sequence>MAIKKSAVNMTVRHPSFVFDLQGIAHKYKEHDQNRAKKTKQVSHPKTDQVKKYLVHYTLKKS</sequence>
<keyword evidence="2" id="KW-1185">Reference proteome</keyword>
<protein>
    <submittedName>
        <fullName evidence="1">Uncharacterized protein</fullName>
    </submittedName>
</protein>
<dbReference type="AlphaFoldDB" id="A0A4U8YQH1"/>
<name>A0A4U8YQH1_9BACT</name>
<proteinExistence type="predicted"/>
<dbReference type="EMBL" id="CAADHO010000005">
    <property type="protein sequence ID" value="VFQ45509.1"/>
    <property type="molecule type" value="Genomic_DNA"/>
</dbReference>
<reference evidence="1 2" key="1">
    <citation type="submission" date="2019-03" db="EMBL/GenBank/DDBJ databases">
        <authorList>
            <person name="Nijsse B."/>
        </authorList>
    </citation>
    <scope>NUCLEOTIDE SEQUENCE [LARGE SCALE GENOMIC DNA]</scope>
    <source>
        <strain evidence="1">Desulfoluna butyratoxydans MSL71</strain>
    </source>
</reference>
<organism evidence="1 2">
    <name type="scientific">Desulfoluna butyratoxydans</name>
    <dbReference type="NCBI Taxonomy" id="231438"/>
    <lineage>
        <taxon>Bacteria</taxon>
        <taxon>Pseudomonadati</taxon>
        <taxon>Thermodesulfobacteriota</taxon>
        <taxon>Desulfobacteria</taxon>
        <taxon>Desulfobacterales</taxon>
        <taxon>Desulfolunaceae</taxon>
        <taxon>Desulfoluna</taxon>
    </lineage>
</organism>
<dbReference type="Proteomes" id="UP000507962">
    <property type="component" value="Unassembled WGS sequence"/>
</dbReference>
<evidence type="ECO:0000313" key="2">
    <source>
        <dbReference type="Proteomes" id="UP000507962"/>
    </source>
</evidence>
<gene>
    <name evidence="1" type="ORF">MSL71_31670</name>
</gene>